<reference evidence="4" key="1">
    <citation type="submission" date="2020-10" db="EMBL/GenBank/DDBJ databases">
        <title>Sequencing the genomes of 1000 actinobacteria strains.</title>
        <authorList>
            <person name="Klenk H.-P."/>
        </authorList>
    </citation>
    <scope>NUCLEOTIDE SEQUENCE</scope>
    <source>
        <strain evidence="4">DSM 45354</strain>
    </source>
</reference>
<keyword evidence="5" id="KW-1185">Reference proteome</keyword>
<dbReference type="PANTHER" id="PTHR37312:SF1">
    <property type="entry name" value="MEMBRANE-BOUND ACYLTRANSFERASE YKRP-RELATED"/>
    <property type="match status" value="1"/>
</dbReference>
<gene>
    <name evidence="4" type="ORF">HEB94_008187</name>
</gene>
<evidence type="ECO:0000313" key="4">
    <source>
        <dbReference type="EMBL" id="MBE1611339.1"/>
    </source>
</evidence>
<accession>A0A927N3D4</accession>
<feature type="transmembrane region" description="Helical" evidence="2">
    <location>
        <begin position="135"/>
        <end position="151"/>
    </location>
</feature>
<protein>
    <submittedName>
        <fullName evidence="4">Fucose 4-O-acetylase-like acetyltransferase</fullName>
    </submittedName>
</protein>
<dbReference type="Pfam" id="PF01757">
    <property type="entry name" value="Acyl_transf_3"/>
    <property type="match status" value="1"/>
</dbReference>
<evidence type="ECO:0000313" key="5">
    <source>
        <dbReference type="Proteomes" id="UP000638648"/>
    </source>
</evidence>
<dbReference type="InterPro" id="IPR052734">
    <property type="entry name" value="Nod_factor_acetyltransferase"/>
</dbReference>
<keyword evidence="2" id="KW-0472">Membrane</keyword>
<organism evidence="4 5">
    <name type="scientific">Actinopolymorpha pittospori</name>
    <dbReference type="NCBI Taxonomy" id="648752"/>
    <lineage>
        <taxon>Bacteria</taxon>
        <taxon>Bacillati</taxon>
        <taxon>Actinomycetota</taxon>
        <taxon>Actinomycetes</taxon>
        <taxon>Propionibacteriales</taxon>
        <taxon>Actinopolymorphaceae</taxon>
        <taxon>Actinopolymorpha</taxon>
    </lineage>
</organism>
<feature type="compositionally biased region" description="Low complexity" evidence="1">
    <location>
        <begin position="15"/>
        <end position="32"/>
    </location>
</feature>
<evidence type="ECO:0000256" key="2">
    <source>
        <dbReference type="SAM" id="Phobius"/>
    </source>
</evidence>
<keyword evidence="2" id="KW-1133">Transmembrane helix</keyword>
<evidence type="ECO:0000256" key="1">
    <source>
        <dbReference type="SAM" id="MobiDB-lite"/>
    </source>
</evidence>
<feature type="domain" description="Acyltransferase 3" evidence="3">
    <location>
        <begin position="38"/>
        <end position="337"/>
    </location>
</feature>
<keyword evidence="2" id="KW-0812">Transmembrane</keyword>
<dbReference type="AlphaFoldDB" id="A0A927N3D4"/>
<dbReference type="GO" id="GO:0016747">
    <property type="term" value="F:acyltransferase activity, transferring groups other than amino-acyl groups"/>
    <property type="evidence" value="ECO:0007669"/>
    <property type="project" value="InterPro"/>
</dbReference>
<feature type="transmembrane region" description="Helical" evidence="2">
    <location>
        <begin position="180"/>
        <end position="199"/>
    </location>
</feature>
<feature type="compositionally biased region" description="Polar residues" evidence="1">
    <location>
        <begin position="1"/>
        <end position="10"/>
    </location>
</feature>
<name>A0A927N3D4_9ACTN</name>
<feature type="transmembrane region" description="Helical" evidence="2">
    <location>
        <begin position="283"/>
        <end position="300"/>
    </location>
</feature>
<evidence type="ECO:0000259" key="3">
    <source>
        <dbReference type="Pfam" id="PF01757"/>
    </source>
</evidence>
<feature type="transmembrane region" description="Helical" evidence="2">
    <location>
        <begin position="211"/>
        <end position="230"/>
    </location>
</feature>
<feature type="transmembrane region" description="Helical" evidence="2">
    <location>
        <begin position="68"/>
        <end position="89"/>
    </location>
</feature>
<comment type="caution">
    <text evidence="4">The sequence shown here is derived from an EMBL/GenBank/DDBJ whole genome shotgun (WGS) entry which is preliminary data.</text>
</comment>
<feature type="transmembrane region" description="Helical" evidence="2">
    <location>
        <begin position="257"/>
        <end position="276"/>
    </location>
</feature>
<feature type="transmembrane region" description="Helical" evidence="2">
    <location>
        <begin position="320"/>
        <end position="337"/>
    </location>
</feature>
<sequence length="366" mass="40682">MATSTVQPDSRTVEPASRPADPSAAASVSGSSKVRDPFYDNVKYLAIVLVVAGHAIEALRDVPAARTFYLFLYMFHMPVFIIVAGYFSRRFPSSPDKVRKLITQLVVPFIVFQLVYELLARFVGGSDVNLTLLDPYFLVWFLLALCAWRLSAPVWLRIRWPLAVAVAISLVAGLQDLPGVLETGRVLSLLPFFVLGMLCKPEYFVYLRRRGVRVLAVVVLVGGLVVASWAQSRMSMEWIFWRRSNDYLGVDNLTGTAMRMGMLVCATILSAAFFALVPSRRMWFTSLGAVTMYVYLLHGIPVKLSTYLGWYDHPALHSNLGVAAVALAGVVLALLLSTPPVRAVTHWAIEPGMKWAFRPRRRTPGS</sequence>
<feature type="transmembrane region" description="Helical" evidence="2">
    <location>
        <begin position="101"/>
        <end position="123"/>
    </location>
</feature>
<dbReference type="RefSeq" id="WP_192754566.1">
    <property type="nucleotide sequence ID" value="NZ_JADBEM010000001.1"/>
</dbReference>
<dbReference type="Proteomes" id="UP000638648">
    <property type="component" value="Unassembled WGS sequence"/>
</dbReference>
<dbReference type="EMBL" id="JADBEM010000001">
    <property type="protein sequence ID" value="MBE1611339.1"/>
    <property type="molecule type" value="Genomic_DNA"/>
</dbReference>
<proteinExistence type="predicted"/>
<feature type="region of interest" description="Disordered" evidence="1">
    <location>
        <begin position="1"/>
        <end position="32"/>
    </location>
</feature>
<dbReference type="PANTHER" id="PTHR37312">
    <property type="entry name" value="MEMBRANE-BOUND ACYLTRANSFERASE YKRP-RELATED"/>
    <property type="match status" value="1"/>
</dbReference>
<dbReference type="InterPro" id="IPR002656">
    <property type="entry name" value="Acyl_transf_3_dom"/>
</dbReference>